<accession>G3BM90</accession>
<dbReference type="OrthoDB" id="26733at10239"/>
<name>G3BM90_9CAUD</name>
<dbReference type="GeneID" id="11258205"/>
<reference evidence="1 2" key="1">
    <citation type="journal article" date="2011" name="J. Virol.">
        <title>Genomic and proteomic characterization of the broad host range Salmonella phage PVP-SE1 - The creation of a new phage genus.</title>
        <authorList>
            <person name="Santos S.B."/>
            <person name="Kropinski A.M."/>
            <person name="Ceyssens P.J."/>
            <person name="Ackermann H.W."/>
            <person name="Villegas A."/>
            <person name="Lavigne R."/>
            <person name="Krylov V.N."/>
            <person name="Carvalho C.M."/>
            <person name="Ferreira E.C."/>
            <person name="Azeredo J."/>
        </authorList>
    </citation>
    <scope>NUCLEOTIDE SEQUENCE [LARGE SCALE GENOMIC DNA]</scope>
    <source>
        <strain evidence="1">PVP-SE1</strain>
    </source>
</reference>
<evidence type="ECO:0000313" key="1">
    <source>
        <dbReference type="EMBL" id="ADP02620.1"/>
    </source>
</evidence>
<evidence type="ECO:0000313" key="2">
    <source>
        <dbReference type="Proteomes" id="UP000008530"/>
    </source>
</evidence>
<proteinExistence type="predicted"/>
<protein>
    <submittedName>
        <fullName evidence="1">Uncharacterized protein 224</fullName>
    </submittedName>
</protein>
<organism evidence="1 2">
    <name type="scientific">Salmonella phage PVPSE1</name>
    <dbReference type="NCBI Taxonomy" id="889338"/>
    <lineage>
        <taxon>Viruses</taxon>
        <taxon>Duplodnaviria</taxon>
        <taxon>Heunggongvirae</taxon>
        <taxon>Uroviricota</taxon>
        <taxon>Caudoviricetes</taxon>
        <taxon>Vequintavirinae</taxon>
        <taxon>Seunavirus</taxon>
        <taxon>Seunavirus PVPSE1</taxon>
    </lineage>
</organism>
<dbReference type="RefSeq" id="YP_004894031.1">
    <property type="nucleotide sequence ID" value="NC_016071.1"/>
</dbReference>
<dbReference type="KEGG" id="vg:11258205"/>
<keyword evidence="2" id="KW-1185">Reference proteome</keyword>
<dbReference type="EMBL" id="GU070616">
    <property type="protein sequence ID" value="ADP02620.1"/>
    <property type="molecule type" value="Genomic_DNA"/>
</dbReference>
<dbReference type="Proteomes" id="UP000008530">
    <property type="component" value="Segment"/>
</dbReference>
<gene>
    <name evidence="1" type="primary">224</name>
</gene>
<sequence>MRALDFSDAAVMPLPRHRLTRRAWYAVFGAQKLEPDEKMFSEDLATRIHTLYNDIAPEEIEGVIANYLEERRQTNVES</sequence>